<dbReference type="EMBL" id="CP071869">
    <property type="protein sequence ID" value="QTE23341.1"/>
    <property type="molecule type" value="Genomic_DNA"/>
</dbReference>
<dbReference type="AlphaFoldDB" id="A0A975H7B5"/>
<reference evidence="1 2" key="1">
    <citation type="submission" date="2021-03" db="EMBL/GenBank/DDBJ databases">
        <title>Complete genome of Polaribacter_sp.SM13.</title>
        <authorList>
            <person name="Jeong S.W."/>
            <person name="Bae J.W."/>
        </authorList>
    </citation>
    <scope>NUCLEOTIDE SEQUENCE [LARGE SCALE GENOMIC DNA]</scope>
    <source>
        <strain evidence="1 2">SM13</strain>
    </source>
</reference>
<accession>A0A975H7B5</accession>
<sequence length="88" mass="10597">MSDDFNLMLRNNKYLIQPFLIEDDKIISQSIIGGNTFEKHISTTIIRIESLDKLKEVKHYYLGVYSRNEEYIFKEFKNIYKVKEKINM</sequence>
<dbReference type="RefSeq" id="WP_208079352.1">
    <property type="nucleotide sequence ID" value="NZ_CP071869.1"/>
</dbReference>
<keyword evidence="2" id="KW-1185">Reference proteome</keyword>
<dbReference type="Proteomes" id="UP000663920">
    <property type="component" value="Chromosome"/>
</dbReference>
<proteinExistence type="predicted"/>
<organism evidence="1 2">
    <name type="scientific">Polaribacter cellanae</name>
    <dbReference type="NCBI Taxonomy" id="2818493"/>
    <lineage>
        <taxon>Bacteria</taxon>
        <taxon>Pseudomonadati</taxon>
        <taxon>Bacteroidota</taxon>
        <taxon>Flavobacteriia</taxon>
        <taxon>Flavobacteriales</taxon>
        <taxon>Flavobacteriaceae</taxon>
    </lineage>
</organism>
<name>A0A975H7B5_9FLAO</name>
<evidence type="ECO:0000313" key="1">
    <source>
        <dbReference type="EMBL" id="QTE23341.1"/>
    </source>
</evidence>
<protein>
    <submittedName>
        <fullName evidence="1">Uncharacterized protein</fullName>
    </submittedName>
</protein>
<evidence type="ECO:0000313" key="2">
    <source>
        <dbReference type="Proteomes" id="UP000663920"/>
    </source>
</evidence>
<gene>
    <name evidence="1" type="ORF">J3359_03415</name>
</gene>
<dbReference type="KEGG" id="pcea:J3359_03415"/>